<evidence type="ECO:0008006" key="3">
    <source>
        <dbReference type="Google" id="ProtNLM"/>
    </source>
</evidence>
<accession>A0A1T5HTV6</accession>
<sequence length="680" mass="78230">MRRIFFLLITVIMMTNCTQPATDGAIQKSVVSADAIESTIKALIEKHPDADAERISRGVKHTASLWWPADGTNDDFIEYCKKHFIPNEKEREAFFNSVSTHIETLYGHFNQIALGLQRPIHVDMGEILPIDAAFGAYSAGAHLQNDLFDNKIAFYITLNFPYYSLDEKEELGKSWDRRDWAYARLGDLFTSRTPASIIQNYSRVSTDSEMYISQYNIQAGKLLTDENRTIFPEDMVLLSHWNLRDELKANYPLGESGLEKQMMIYEVMKHIIRQTIPEQVINNPEYKWAPYSNTLYQNGEEIEVTPEPDTRYQQIINNFQALKAMDAYSPLDTYIRRNFEGSMEIAQPEVEELFIEFLSSDVLKEIGHLISERLGRPLQPFDIWYDGFKARGAIGEDELSAVTRRLYPDAEAFENDMTNLLVKLGYQRERANYIAEKITVDAARGSGHAWGAAMRGQNSYLRTRIPADGMDYKGYNIAMHELGHNVEQTISLYDVDYYMLNGVPNTAFTEALAFMYQKRDLDLLGMPSTDPREEALQTLDLIWASYEIMGVSLLDMRVWKWLYENPTATATQLKEAVITLATDIWNNFYAPVYGINDQPILAIYSHMISYPLYLSAYAYGNIIEFQLEEYIQNRSFADETDRMFMLGRLTPNHWMRQAVGADIDIQPMLNAGREALRLFN</sequence>
<dbReference type="AlphaFoldDB" id="A0A1T5HTV6"/>
<dbReference type="EMBL" id="FUYV01000030">
    <property type="protein sequence ID" value="SKC24115.1"/>
    <property type="molecule type" value="Genomic_DNA"/>
</dbReference>
<dbReference type="RefSeq" id="WP_079559063.1">
    <property type="nucleotide sequence ID" value="NZ_CP021904.1"/>
</dbReference>
<keyword evidence="2" id="KW-1185">Reference proteome</keyword>
<protein>
    <recommendedName>
        <fullName evidence="3">Oligoendopeptidase F</fullName>
    </recommendedName>
</protein>
<dbReference type="STRING" id="889453.SAMN03080601_03408"/>
<evidence type="ECO:0000313" key="1">
    <source>
        <dbReference type="EMBL" id="SKC24115.1"/>
    </source>
</evidence>
<name>A0A1T5HTV6_9BACT</name>
<evidence type="ECO:0000313" key="2">
    <source>
        <dbReference type="Proteomes" id="UP000191055"/>
    </source>
</evidence>
<reference evidence="1 2" key="1">
    <citation type="submission" date="2017-02" db="EMBL/GenBank/DDBJ databases">
        <authorList>
            <person name="Peterson S.W."/>
        </authorList>
    </citation>
    <scope>NUCLEOTIDE SEQUENCE [LARGE SCALE GENOMIC DNA]</scope>
    <source>
        <strain evidence="1 2">DSM 24412</strain>
    </source>
</reference>
<dbReference type="Proteomes" id="UP000191055">
    <property type="component" value="Unassembled WGS sequence"/>
</dbReference>
<gene>
    <name evidence="1" type="ORF">SAMN03080601_03408</name>
</gene>
<organism evidence="1 2">
    <name type="scientific">Alkalitalea saponilacus</name>
    <dbReference type="NCBI Taxonomy" id="889453"/>
    <lineage>
        <taxon>Bacteria</taxon>
        <taxon>Pseudomonadati</taxon>
        <taxon>Bacteroidota</taxon>
        <taxon>Bacteroidia</taxon>
        <taxon>Marinilabiliales</taxon>
        <taxon>Marinilabiliaceae</taxon>
        <taxon>Alkalitalea</taxon>
    </lineage>
</organism>
<proteinExistence type="predicted"/>
<dbReference type="SUPFAM" id="SSF55486">
    <property type="entry name" value="Metalloproteases ('zincins'), catalytic domain"/>
    <property type="match status" value="1"/>
</dbReference>